<protein>
    <submittedName>
        <fullName evidence="1">Uncharacterized protein</fullName>
    </submittedName>
</protein>
<proteinExistence type="predicted"/>
<reference evidence="1 2" key="1">
    <citation type="journal article" date="2023" name="J. Hered.">
        <title>Chromosome-level genome of the wood stork (Mycteria americana) provides insight into avian chromosome evolution.</title>
        <authorList>
            <person name="Flamio R. Jr."/>
            <person name="Ramstad K.M."/>
        </authorList>
    </citation>
    <scope>NUCLEOTIDE SEQUENCE [LARGE SCALE GENOMIC DNA]</scope>
    <source>
        <strain evidence="1">JAX WOST 10</strain>
    </source>
</reference>
<evidence type="ECO:0000313" key="1">
    <source>
        <dbReference type="EMBL" id="KAK4829313.1"/>
    </source>
</evidence>
<accession>A0AAN7PPM1</accession>
<gene>
    <name evidence="1" type="ORF">QYF61_003189</name>
</gene>
<organism evidence="1 2">
    <name type="scientific">Mycteria americana</name>
    <name type="common">Wood stork</name>
    <dbReference type="NCBI Taxonomy" id="33587"/>
    <lineage>
        <taxon>Eukaryota</taxon>
        <taxon>Metazoa</taxon>
        <taxon>Chordata</taxon>
        <taxon>Craniata</taxon>
        <taxon>Vertebrata</taxon>
        <taxon>Euteleostomi</taxon>
        <taxon>Archelosauria</taxon>
        <taxon>Archosauria</taxon>
        <taxon>Dinosauria</taxon>
        <taxon>Saurischia</taxon>
        <taxon>Theropoda</taxon>
        <taxon>Coelurosauria</taxon>
        <taxon>Aves</taxon>
        <taxon>Neognathae</taxon>
        <taxon>Neoaves</taxon>
        <taxon>Aequornithes</taxon>
        <taxon>Ciconiiformes</taxon>
        <taxon>Ciconiidae</taxon>
        <taxon>Mycteria</taxon>
    </lineage>
</organism>
<sequence>MRGNSLKLCQGTFRLDIRKFYFTERVIKHWNRLPREVVESPSLEVFKRRLDDVLSRDMLKSTNSNLSLLAKKLLQKTENVSSRKKPHLFMKMSCSVFRYHRYQCMSSFILTIDYSFSFLIKDDKVLKGGYKKDRGSLFTRSHTERPRGNGYKLHQERFHLDIRNKFFYSENDQSLEQPPQGHGRVLITGGFQAAIGQ</sequence>
<dbReference type="EMBL" id="JAUNZN010000001">
    <property type="protein sequence ID" value="KAK4829313.1"/>
    <property type="molecule type" value="Genomic_DNA"/>
</dbReference>
<dbReference type="AlphaFoldDB" id="A0AAN7PPM1"/>
<name>A0AAN7PPM1_MYCAM</name>
<keyword evidence="2" id="KW-1185">Reference proteome</keyword>
<comment type="caution">
    <text evidence="1">The sequence shown here is derived from an EMBL/GenBank/DDBJ whole genome shotgun (WGS) entry which is preliminary data.</text>
</comment>
<dbReference type="Proteomes" id="UP001333110">
    <property type="component" value="Unassembled WGS sequence"/>
</dbReference>
<evidence type="ECO:0000313" key="2">
    <source>
        <dbReference type="Proteomes" id="UP001333110"/>
    </source>
</evidence>
<feature type="non-terminal residue" evidence="1">
    <location>
        <position position="197"/>
    </location>
</feature>